<dbReference type="Proteomes" id="UP001381003">
    <property type="component" value="Chromosome"/>
</dbReference>
<proteinExistence type="predicted"/>
<dbReference type="RefSeq" id="WP_338539079.1">
    <property type="nucleotide sequence ID" value="NZ_CP104874.1"/>
</dbReference>
<feature type="domain" description="Fumarylacetoacetase-like C-terminal" evidence="2">
    <location>
        <begin position="76"/>
        <end position="257"/>
    </location>
</feature>
<sequence>MSTQWDVESVATELLACEDERRDRVKFTDEWPELDVATGYEIQDLTLQRRLDRGEKLIGIKLGLTSRAKQQRMGVDTPFVAWLTDAMILPAGDPVPQDQLIHPRIEPELVFVMGERLEGPGVTAAQAMAAVDQVLGGAEVIDSRYKDFKFAAGDVIADNASSGAFVTGPVSLPPSELDLSTEAVLVEVDGQVVDSATGAAVQGHPGEALALAANDLARRGHAIEPGWIVLTGGMTDAYFATPGTSISLHFTSLGSVRINGGE</sequence>
<dbReference type="PANTHER" id="PTHR30143">
    <property type="entry name" value="ACID HYDRATASE"/>
    <property type="match status" value="1"/>
</dbReference>
<dbReference type="InterPro" id="IPR050772">
    <property type="entry name" value="Hydratase-Decarb/MhpD_sf"/>
</dbReference>
<dbReference type="InterPro" id="IPR036663">
    <property type="entry name" value="Fumarylacetoacetase_C_sf"/>
</dbReference>
<dbReference type="InterPro" id="IPR011234">
    <property type="entry name" value="Fumarylacetoacetase-like_C"/>
</dbReference>
<keyword evidence="3" id="KW-0378">Hydrolase</keyword>
<dbReference type="Gene3D" id="3.90.850.10">
    <property type="entry name" value="Fumarylacetoacetase-like, C-terminal domain"/>
    <property type="match status" value="1"/>
</dbReference>
<evidence type="ECO:0000313" key="4">
    <source>
        <dbReference type="Proteomes" id="UP001381003"/>
    </source>
</evidence>
<reference evidence="3 4" key="1">
    <citation type="submission" date="2022-09" db="EMBL/GenBank/DDBJ databases">
        <title>Complete genome sequence of Janibacter terrae strain COS04-44, PCL-degrading bacteria isolated from oil spilled coast.</title>
        <authorList>
            <person name="Park H."/>
            <person name="Kim J.Y."/>
            <person name="An S.H."/>
            <person name="Lee C.M."/>
            <person name="Weon H.-Y."/>
        </authorList>
    </citation>
    <scope>NUCLEOTIDE SEQUENCE [LARGE SCALE GENOMIC DNA]</scope>
    <source>
        <strain evidence="3 4">COS04-44</strain>
    </source>
</reference>
<dbReference type="SUPFAM" id="SSF56529">
    <property type="entry name" value="FAH"/>
    <property type="match status" value="1"/>
</dbReference>
<dbReference type="Pfam" id="PF01557">
    <property type="entry name" value="FAA_hydrolase"/>
    <property type="match status" value="1"/>
</dbReference>
<evidence type="ECO:0000256" key="1">
    <source>
        <dbReference type="ARBA" id="ARBA00023239"/>
    </source>
</evidence>
<gene>
    <name evidence="3" type="ORF">N5P18_06635</name>
</gene>
<dbReference type="GO" id="GO:0016787">
    <property type="term" value="F:hydrolase activity"/>
    <property type="evidence" value="ECO:0007669"/>
    <property type="project" value="UniProtKB-KW"/>
</dbReference>
<dbReference type="PANTHER" id="PTHR30143:SF0">
    <property type="entry name" value="2-KETO-4-PENTENOATE HYDRATASE"/>
    <property type="match status" value="1"/>
</dbReference>
<name>A0ABZ2FGS5_9MICO</name>
<protein>
    <submittedName>
        <fullName evidence="3">Fumarylacetoacetate hydrolase family protein</fullName>
    </submittedName>
</protein>
<evidence type="ECO:0000313" key="3">
    <source>
        <dbReference type="EMBL" id="WWF06539.1"/>
    </source>
</evidence>
<evidence type="ECO:0000259" key="2">
    <source>
        <dbReference type="Pfam" id="PF01557"/>
    </source>
</evidence>
<organism evidence="3 4">
    <name type="scientific">Janibacter terrae</name>
    <dbReference type="NCBI Taxonomy" id="103817"/>
    <lineage>
        <taxon>Bacteria</taxon>
        <taxon>Bacillati</taxon>
        <taxon>Actinomycetota</taxon>
        <taxon>Actinomycetes</taxon>
        <taxon>Micrococcales</taxon>
        <taxon>Intrasporangiaceae</taxon>
        <taxon>Janibacter</taxon>
    </lineage>
</organism>
<accession>A0ABZ2FGS5</accession>
<keyword evidence="1" id="KW-0456">Lyase</keyword>
<dbReference type="EMBL" id="CP104874">
    <property type="protein sequence ID" value="WWF06539.1"/>
    <property type="molecule type" value="Genomic_DNA"/>
</dbReference>
<keyword evidence="4" id="KW-1185">Reference proteome</keyword>